<keyword evidence="7 8" id="KW-0472">Membrane</keyword>
<evidence type="ECO:0000256" key="2">
    <source>
        <dbReference type="ARBA" id="ARBA00010864"/>
    </source>
</evidence>
<keyword evidence="3" id="KW-0813">Transport</keyword>
<organism evidence="9 10">
    <name type="scientific">Trema orientale</name>
    <name type="common">Charcoal tree</name>
    <name type="synonym">Celtis orientalis</name>
    <dbReference type="NCBI Taxonomy" id="63057"/>
    <lineage>
        <taxon>Eukaryota</taxon>
        <taxon>Viridiplantae</taxon>
        <taxon>Streptophyta</taxon>
        <taxon>Embryophyta</taxon>
        <taxon>Tracheophyta</taxon>
        <taxon>Spermatophyta</taxon>
        <taxon>Magnoliopsida</taxon>
        <taxon>eudicotyledons</taxon>
        <taxon>Gunneridae</taxon>
        <taxon>Pentapetalae</taxon>
        <taxon>rosids</taxon>
        <taxon>fabids</taxon>
        <taxon>Rosales</taxon>
        <taxon>Cannabaceae</taxon>
        <taxon>Trema</taxon>
    </lineage>
</organism>
<protein>
    <submittedName>
        <fullName evidence="9">Cation transporter</fullName>
    </submittedName>
</protein>
<name>A0A2P5CAR9_TREOI</name>
<comment type="similarity">
    <text evidence="2">Belongs to the TrkH potassium transport family. HKT (TC 2.A.38.3) subfamily.</text>
</comment>
<proteinExistence type="inferred from homology"/>
<dbReference type="OrthoDB" id="9999863at2759"/>
<dbReference type="GO" id="GO:0005886">
    <property type="term" value="C:plasma membrane"/>
    <property type="evidence" value="ECO:0007669"/>
    <property type="project" value="TreeGrafter"/>
</dbReference>
<sequence length="110" mass="12723">MENYIFSQLSYLVIFIIVVCITERRSIKEDPVNFSVLNITTEVISAYGNVGFTTGYSCNRRLNSSNDCQDKWYGFSGRWTNEGKLILIVVMFFGRLKKFNMRGGKAWKLL</sequence>
<dbReference type="Proteomes" id="UP000237000">
    <property type="component" value="Unassembled WGS sequence"/>
</dbReference>
<gene>
    <name evidence="9" type="ORF">TorRG33x02_291920</name>
</gene>
<evidence type="ECO:0000256" key="6">
    <source>
        <dbReference type="ARBA" id="ARBA00023065"/>
    </source>
</evidence>
<dbReference type="GO" id="GO:0030001">
    <property type="term" value="P:metal ion transport"/>
    <property type="evidence" value="ECO:0007669"/>
    <property type="project" value="UniProtKB-ARBA"/>
</dbReference>
<dbReference type="InterPro" id="IPR051143">
    <property type="entry name" value="TrkH_K-transport"/>
</dbReference>
<keyword evidence="4 8" id="KW-0812">Transmembrane</keyword>
<keyword evidence="6" id="KW-0406">Ion transport</keyword>
<reference evidence="10" key="1">
    <citation type="submission" date="2016-06" db="EMBL/GenBank/DDBJ databases">
        <title>Parallel loss of symbiosis genes in relatives of nitrogen-fixing non-legume Parasponia.</title>
        <authorList>
            <person name="Van Velzen R."/>
            <person name="Holmer R."/>
            <person name="Bu F."/>
            <person name="Rutten L."/>
            <person name="Van Zeijl A."/>
            <person name="Liu W."/>
            <person name="Santuari L."/>
            <person name="Cao Q."/>
            <person name="Sharma T."/>
            <person name="Shen D."/>
            <person name="Roswanjaya Y."/>
            <person name="Wardhani T."/>
            <person name="Kalhor M.S."/>
            <person name="Jansen J."/>
            <person name="Van den Hoogen J."/>
            <person name="Gungor B."/>
            <person name="Hartog M."/>
            <person name="Hontelez J."/>
            <person name="Verver J."/>
            <person name="Yang W.-C."/>
            <person name="Schijlen E."/>
            <person name="Repin R."/>
            <person name="Schilthuizen M."/>
            <person name="Schranz E."/>
            <person name="Heidstra R."/>
            <person name="Miyata K."/>
            <person name="Fedorova E."/>
            <person name="Kohlen W."/>
            <person name="Bisseling T."/>
            <person name="Smit S."/>
            <person name="Geurts R."/>
        </authorList>
    </citation>
    <scope>NUCLEOTIDE SEQUENCE [LARGE SCALE GENOMIC DNA]</scope>
    <source>
        <strain evidence="10">cv. RG33-2</strain>
    </source>
</reference>
<dbReference type="InterPro" id="IPR003445">
    <property type="entry name" value="Cat_transpt"/>
</dbReference>
<evidence type="ECO:0000256" key="3">
    <source>
        <dbReference type="ARBA" id="ARBA00022448"/>
    </source>
</evidence>
<keyword evidence="10" id="KW-1185">Reference proteome</keyword>
<accession>A0A2P5CAR9</accession>
<evidence type="ECO:0000256" key="4">
    <source>
        <dbReference type="ARBA" id="ARBA00022692"/>
    </source>
</evidence>
<comment type="subcellular location">
    <subcellularLocation>
        <location evidence="1">Membrane</location>
        <topology evidence="1">Multi-pass membrane protein</topology>
    </subcellularLocation>
</comment>
<dbReference type="GO" id="GO:0008324">
    <property type="term" value="F:monoatomic cation transmembrane transporter activity"/>
    <property type="evidence" value="ECO:0007669"/>
    <property type="project" value="InterPro"/>
</dbReference>
<dbReference type="PANTHER" id="PTHR31064">
    <property type="entry name" value="POTASSIUM TRANSPORT PROTEIN DDB_G0292412-RELATED"/>
    <property type="match status" value="1"/>
</dbReference>
<evidence type="ECO:0000256" key="5">
    <source>
        <dbReference type="ARBA" id="ARBA00022989"/>
    </source>
</evidence>
<keyword evidence="5 8" id="KW-1133">Transmembrane helix</keyword>
<dbReference type="EMBL" id="JXTC01000389">
    <property type="protein sequence ID" value="PON58166.1"/>
    <property type="molecule type" value="Genomic_DNA"/>
</dbReference>
<evidence type="ECO:0000256" key="8">
    <source>
        <dbReference type="SAM" id="Phobius"/>
    </source>
</evidence>
<evidence type="ECO:0000256" key="7">
    <source>
        <dbReference type="ARBA" id="ARBA00023136"/>
    </source>
</evidence>
<dbReference type="PANTHER" id="PTHR31064:SF30">
    <property type="entry name" value="HIGH-AFFINITY POTASSIUM TRANSPORT PROTEIN-RELATED"/>
    <property type="match status" value="1"/>
</dbReference>
<dbReference type="InParanoid" id="A0A2P5CAR9"/>
<evidence type="ECO:0000256" key="1">
    <source>
        <dbReference type="ARBA" id="ARBA00004141"/>
    </source>
</evidence>
<dbReference type="STRING" id="63057.A0A2P5CAR9"/>
<feature type="transmembrane region" description="Helical" evidence="8">
    <location>
        <begin position="6"/>
        <end position="22"/>
    </location>
</feature>
<evidence type="ECO:0000313" key="9">
    <source>
        <dbReference type="EMBL" id="PON58166.1"/>
    </source>
</evidence>
<dbReference type="AlphaFoldDB" id="A0A2P5CAR9"/>
<dbReference type="Pfam" id="PF02386">
    <property type="entry name" value="TrkH"/>
    <property type="match status" value="1"/>
</dbReference>
<evidence type="ECO:0000313" key="10">
    <source>
        <dbReference type="Proteomes" id="UP000237000"/>
    </source>
</evidence>
<comment type="caution">
    <text evidence="9">The sequence shown here is derived from an EMBL/GenBank/DDBJ whole genome shotgun (WGS) entry which is preliminary data.</text>
</comment>